<reference evidence="6" key="1">
    <citation type="submission" date="2022-12" db="EMBL/GenBank/DDBJ databases">
        <title>Acinetobacter lactucae: Emerging opportunistic pathogenic species of genus Acinetobacter isolated from immunocompromised patients in clinical settings of India.</title>
        <authorList>
            <person name="Amar A.K."/>
            <person name="Sawant A.R."/>
            <person name="Meera M."/>
            <person name="Tomar A."/>
            <person name="Sistla S."/>
            <person name="Prashanth K."/>
        </authorList>
    </citation>
    <scope>NUCLEOTIDE SEQUENCE</scope>
    <source>
        <strain evidence="6">PKAL1828C</strain>
    </source>
</reference>
<protein>
    <submittedName>
        <fullName evidence="6">ABC transporter ATP-binding protein</fullName>
    </submittedName>
</protein>
<name>A0AB35K524_9GAMM</name>
<keyword evidence="2" id="KW-0813">Transport</keyword>
<dbReference type="SUPFAM" id="SSF52540">
    <property type="entry name" value="P-loop containing nucleoside triphosphate hydrolases"/>
    <property type="match status" value="2"/>
</dbReference>
<dbReference type="InterPro" id="IPR003439">
    <property type="entry name" value="ABC_transporter-like_ATP-bd"/>
</dbReference>
<dbReference type="NCBIfam" id="NF007739">
    <property type="entry name" value="PRK10419.1"/>
    <property type="match status" value="2"/>
</dbReference>
<dbReference type="PROSITE" id="PS00211">
    <property type="entry name" value="ABC_TRANSPORTER_1"/>
    <property type="match status" value="2"/>
</dbReference>
<dbReference type="Pfam" id="PF08352">
    <property type="entry name" value="oligo_HPY"/>
    <property type="match status" value="1"/>
</dbReference>
<dbReference type="GO" id="GO:0016887">
    <property type="term" value="F:ATP hydrolysis activity"/>
    <property type="evidence" value="ECO:0007669"/>
    <property type="project" value="InterPro"/>
</dbReference>
<dbReference type="RefSeq" id="WP_151748003.1">
    <property type="nucleotide sequence ID" value="NZ_BKIP01000014.1"/>
</dbReference>
<evidence type="ECO:0000259" key="5">
    <source>
        <dbReference type="PROSITE" id="PS50893"/>
    </source>
</evidence>
<organism evidence="6 7">
    <name type="scientific">Acinetobacter lactucae</name>
    <dbReference type="NCBI Taxonomy" id="1785128"/>
    <lineage>
        <taxon>Bacteria</taxon>
        <taxon>Pseudomonadati</taxon>
        <taxon>Pseudomonadota</taxon>
        <taxon>Gammaproteobacteria</taxon>
        <taxon>Moraxellales</taxon>
        <taxon>Moraxellaceae</taxon>
        <taxon>Acinetobacter</taxon>
        <taxon>Acinetobacter calcoaceticus/baumannii complex</taxon>
    </lineage>
</organism>
<dbReference type="PROSITE" id="PS50893">
    <property type="entry name" value="ABC_TRANSPORTER_2"/>
    <property type="match status" value="2"/>
</dbReference>
<evidence type="ECO:0000256" key="1">
    <source>
        <dbReference type="ARBA" id="ARBA00005417"/>
    </source>
</evidence>
<dbReference type="Pfam" id="PF00005">
    <property type="entry name" value="ABC_tran"/>
    <property type="match status" value="2"/>
</dbReference>
<dbReference type="GO" id="GO:0005524">
    <property type="term" value="F:ATP binding"/>
    <property type="evidence" value="ECO:0007669"/>
    <property type="project" value="UniProtKB-KW"/>
</dbReference>
<dbReference type="GO" id="GO:0015833">
    <property type="term" value="P:peptide transport"/>
    <property type="evidence" value="ECO:0007669"/>
    <property type="project" value="InterPro"/>
</dbReference>
<dbReference type="CDD" id="cd03257">
    <property type="entry name" value="ABC_NikE_OppD_transporters"/>
    <property type="match status" value="2"/>
</dbReference>
<evidence type="ECO:0000313" key="7">
    <source>
        <dbReference type="Proteomes" id="UP001150055"/>
    </source>
</evidence>
<keyword evidence="3" id="KW-0547">Nucleotide-binding</keyword>
<evidence type="ECO:0000313" key="6">
    <source>
        <dbReference type="EMBL" id="MDD9321020.1"/>
    </source>
</evidence>
<dbReference type="InterPro" id="IPR013563">
    <property type="entry name" value="Oligopep_ABC_C"/>
</dbReference>
<keyword evidence="4 6" id="KW-0067">ATP-binding</keyword>
<dbReference type="GO" id="GO:0055085">
    <property type="term" value="P:transmembrane transport"/>
    <property type="evidence" value="ECO:0007669"/>
    <property type="project" value="UniProtKB-ARBA"/>
</dbReference>
<sequence>MIKQENQNAPLLHVKNLRVSFKGEDKQYIETVKGISFDIPENTTVALVGESGSGKSVTSLATMGLLPVGQSKIDEQSKIIFEGKDLLSLSRTEMRKICGKDIAMIFQEPMSSLNPVFTVGNQIAEVLCLHMGLSRKQARQRVLELLKEVGIPSPETKIDAYPNQLSGGQQQRVMIAMAIACEPKLLIADEPTTALDVTIQKQIIDLLESLRKRRQMSMLFITHDLALVGEIADKVIVMRHGEIREQGVAEQVLEQPKDVYTRALLYCRPQMSQRPYRLPVTSDFMRQEDDVLVEQSFDVSEIPERKRGLIGDEKIILEVKDLKKSFYSRKGLFGKEEFQAVKGVSFKLAKGKTLGLVGESGSGKTTVGLLLMRLHQASGGQAFIEGKDILSLTEKEFAKYQRKIQIIFQNPYASLNPRFTIGQILLEPMQIHNIGKDDAERKQIALGLLERVNLHEQAYYRYPHEFSGGQRQRIAIARCLTLKPEILICDESVSALDVSVQAQVLNLLQDLQDEFGLSYIFISHDLSVVKYISDQVMVMNHGEVVEIANSDELYAHPQHDYTKRLLQAIPQGIQHIS</sequence>
<accession>A0AB35K524</accession>
<dbReference type="AlphaFoldDB" id="A0AB35K524"/>
<proteinExistence type="inferred from homology"/>
<evidence type="ECO:0000256" key="3">
    <source>
        <dbReference type="ARBA" id="ARBA00022741"/>
    </source>
</evidence>
<gene>
    <name evidence="6" type="ORF">M0O54_12985</name>
</gene>
<evidence type="ECO:0000256" key="2">
    <source>
        <dbReference type="ARBA" id="ARBA00022448"/>
    </source>
</evidence>
<dbReference type="InterPro" id="IPR003593">
    <property type="entry name" value="AAA+_ATPase"/>
</dbReference>
<dbReference type="InterPro" id="IPR017871">
    <property type="entry name" value="ABC_transporter-like_CS"/>
</dbReference>
<feature type="domain" description="ABC transporter" evidence="5">
    <location>
        <begin position="317"/>
        <end position="566"/>
    </location>
</feature>
<comment type="similarity">
    <text evidence="1">Belongs to the ABC transporter superfamily.</text>
</comment>
<dbReference type="Proteomes" id="UP001150055">
    <property type="component" value="Unassembled WGS sequence"/>
</dbReference>
<dbReference type="SMART" id="SM00382">
    <property type="entry name" value="AAA"/>
    <property type="match status" value="2"/>
</dbReference>
<dbReference type="FunFam" id="3.40.50.300:FF:000016">
    <property type="entry name" value="Oligopeptide ABC transporter ATP-binding component"/>
    <property type="match status" value="2"/>
</dbReference>
<evidence type="ECO:0000256" key="4">
    <source>
        <dbReference type="ARBA" id="ARBA00022840"/>
    </source>
</evidence>
<comment type="caution">
    <text evidence="6">The sequence shown here is derived from an EMBL/GenBank/DDBJ whole genome shotgun (WGS) entry which is preliminary data.</text>
</comment>
<dbReference type="Gene3D" id="3.40.50.300">
    <property type="entry name" value="P-loop containing nucleotide triphosphate hydrolases"/>
    <property type="match status" value="2"/>
</dbReference>
<dbReference type="InterPro" id="IPR027417">
    <property type="entry name" value="P-loop_NTPase"/>
</dbReference>
<feature type="domain" description="ABC transporter" evidence="5">
    <location>
        <begin position="12"/>
        <end position="265"/>
    </location>
</feature>
<dbReference type="PANTHER" id="PTHR43776">
    <property type="entry name" value="TRANSPORT ATP-BINDING PROTEIN"/>
    <property type="match status" value="1"/>
</dbReference>
<dbReference type="InterPro" id="IPR050319">
    <property type="entry name" value="ABC_transp_ATP-bind"/>
</dbReference>
<dbReference type="EMBL" id="JALNTG010000048">
    <property type="protein sequence ID" value="MDD9321020.1"/>
    <property type="molecule type" value="Genomic_DNA"/>
</dbReference>
<dbReference type="PANTHER" id="PTHR43776:SF7">
    <property type="entry name" value="D,D-DIPEPTIDE TRANSPORT ATP-BINDING PROTEIN DDPF-RELATED"/>
    <property type="match status" value="1"/>
</dbReference>
<dbReference type="NCBIfam" id="NF008453">
    <property type="entry name" value="PRK11308.1"/>
    <property type="match status" value="2"/>
</dbReference>